<feature type="DNA-binding region" description="H-T-H motif" evidence="2">
    <location>
        <begin position="24"/>
        <end position="43"/>
    </location>
</feature>
<dbReference type="RefSeq" id="WP_160906459.1">
    <property type="nucleotide sequence ID" value="NZ_WVHS01000002.1"/>
</dbReference>
<reference evidence="4 5" key="1">
    <citation type="submission" date="2019-11" db="EMBL/GenBank/DDBJ databases">
        <title>Pedobacter sp. HMF7056 Genome sequencing and assembly.</title>
        <authorList>
            <person name="Kang H."/>
            <person name="Kim H."/>
            <person name="Joh K."/>
        </authorList>
    </citation>
    <scope>NUCLEOTIDE SEQUENCE [LARGE SCALE GENOMIC DNA]</scope>
    <source>
        <strain evidence="4 5">HMF7056</strain>
    </source>
</reference>
<dbReference type="Proteomes" id="UP000451233">
    <property type="component" value="Unassembled WGS sequence"/>
</dbReference>
<accession>A0A7K1XWT5</accession>
<dbReference type="PANTHER" id="PTHR43479:SF11">
    <property type="entry name" value="ACREF_ENVCD OPERON REPRESSOR-RELATED"/>
    <property type="match status" value="1"/>
</dbReference>
<dbReference type="InterPro" id="IPR050624">
    <property type="entry name" value="HTH-type_Tx_Regulator"/>
</dbReference>
<evidence type="ECO:0000313" key="4">
    <source>
        <dbReference type="EMBL" id="MXV15464.1"/>
    </source>
</evidence>
<evidence type="ECO:0000259" key="3">
    <source>
        <dbReference type="PROSITE" id="PS50977"/>
    </source>
</evidence>
<evidence type="ECO:0000256" key="1">
    <source>
        <dbReference type="ARBA" id="ARBA00023125"/>
    </source>
</evidence>
<dbReference type="SUPFAM" id="SSF46689">
    <property type="entry name" value="Homeodomain-like"/>
    <property type="match status" value="1"/>
</dbReference>
<gene>
    <name evidence="4" type="ORF">GS398_09130</name>
</gene>
<comment type="caution">
    <text evidence="4">The sequence shown here is derived from an EMBL/GenBank/DDBJ whole genome shotgun (WGS) entry which is preliminary data.</text>
</comment>
<dbReference type="Gene3D" id="1.10.10.60">
    <property type="entry name" value="Homeodomain-like"/>
    <property type="match status" value="1"/>
</dbReference>
<dbReference type="Pfam" id="PF00440">
    <property type="entry name" value="TetR_N"/>
    <property type="match status" value="1"/>
</dbReference>
<dbReference type="PRINTS" id="PR00455">
    <property type="entry name" value="HTHTETR"/>
</dbReference>
<keyword evidence="5" id="KW-1185">Reference proteome</keyword>
<keyword evidence="1 2" id="KW-0238">DNA-binding</keyword>
<name>A0A7K1XWT5_9SPHI</name>
<dbReference type="Gene3D" id="1.10.357.10">
    <property type="entry name" value="Tetracycline Repressor, domain 2"/>
    <property type="match status" value="1"/>
</dbReference>
<dbReference type="EMBL" id="WVHS01000002">
    <property type="protein sequence ID" value="MXV15464.1"/>
    <property type="molecule type" value="Genomic_DNA"/>
</dbReference>
<dbReference type="GO" id="GO:0003677">
    <property type="term" value="F:DNA binding"/>
    <property type="evidence" value="ECO:0007669"/>
    <property type="project" value="UniProtKB-UniRule"/>
</dbReference>
<sequence>MDIKQHILKESDQLFCRYGIKSVTMDDIAKHLGMSKKTIYQHFQDKDELVYILIKNKMEQQTCSMDDTAANAENAVHEVFLAVTQMEVMLSNMNPMLFYDLQKYHPEAWQVFRSFREKNLYQTILNNIDRGIREGYYRETVNRELIAAMRVEQIDMVLSPLTFAAGKYSMLQVMAVHTEHFVYGVCNLRGHRLINSYKNINEQ</sequence>
<dbReference type="InterPro" id="IPR036271">
    <property type="entry name" value="Tet_transcr_reg_TetR-rel_C_sf"/>
</dbReference>
<dbReference type="PROSITE" id="PS50977">
    <property type="entry name" value="HTH_TETR_2"/>
    <property type="match status" value="1"/>
</dbReference>
<organism evidence="4 5">
    <name type="scientific">Hufsiella ginkgonis</name>
    <dbReference type="NCBI Taxonomy" id="2695274"/>
    <lineage>
        <taxon>Bacteria</taxon>
        <taxon>Pseudomonadati</taxon>
        <taxon>Bacteroidota</taxon>
        <taxon>Sphingobacteriia</taxon>
        <taxon>Sphingobacteriales</taxon>
        <taxon>Sphingobacteriaceae</taxon>
        <taxon>Hufsiella</taxon>
    </lineage>
</organism>
<feature type="domain" description="HTH tetR-type" evidence="3">
    <location>
        <begin position="1"/>
        <end position="61"/>
    </location>
</feature>
<dbReference type="AlphaFoldDB" id="A0A7K1XWT5"/>
<protein>
    <submittedName>
        <fullName evidence="4">TetR family transcriptional regulator</fullName>
    </submittedName>
</protein>
<evidence type="ECO:0000313" key="5">
    <source>
        <dbReference type="Proteomes" id="UP000451233"/>
    </source>
</evidence>
<dbReference type="PANTHER" id="PTHR43479">
    <property type="entry name" value="ACREF/ENVCD OPERON REPRESSOR-RELATED"/>
    <property type="match status" value="1"/>
</dbReference>
<proteinExistence type="predicted"/>
<dbReference type="InterPro" id="IPR001647">
    <property type="entry name" value="HTH_TetR"/>
</dbReference>
<dbReference type="SUPFAM" id="SSF48498">
    <property type="entry name" value="Tetracyclin repressor-like, C-terminal domain"/>
    <property type="match status" value="1"/>
</dbReference>
<evidence type="ECO:0000256" key="2">
    <source>
        <dbReference type="PROSITE-ProRule" id="PRU00335"/>
    </source>
</evidence>
<dbReference type="InterPro" id="IPR009057">
    <property type="entry name" value="Homeodomain-like_sf"/>
</dbReference>